<dbReference type="InterPro" id="IPR013325">
    <property type="entry name" value="RNA_pol_sigma_r2"/>
</dbReference>
<gene>
    <name evidence="7" type="ORF">GCM10011386_11490</name>
</gene>
<comment type="similarity">
    <text evidence="1">Belongs to the sigma-70 factor family. ECF subfamily.</text>
</comment>
<dbReference type="NCBIfam" id="TIGR02985">
    <property type="entry name" value="Sig70_bacteroi1"/>
    <property type="match status" value="1"/>
</dbReference>
<dbReference type="Pfam" id="PF08281">
    <property type="entry name" value="Sigma70_r4_2"/>
    <property type="match status" value="1"/>
</dbReference>
<evidence type="ECO:0000256" key="2">
    <source>
        <dbReference type="ARBA" id="ARBA00023015"/>
    </source>
</evidence>
<dbReference type="InterPro" id="IPR013324">
    <property type="entry name" value="RNA_pol_sigma_r3/r4-like"/>
</dbReference>
<accession>A0ABQ1LBC8</accession>
<reference evidence="8" key="1">
    <citation type="journal article" date="2019" name="Int. J. Syst. Evol. Microbiol.">
        <title>The Global Catalogue of Microorganisms (GCM) 10K type strain sequencing project: providing services to taxonomists for standard genome sequencing and annotation.</title>
        <authorList>
            <consortium name="The Broad Institute Genomics Platform"/>
            <consortium name="The Broad Institute Genome Sequencing Center for Infectious Disease"/>
            <person name="Wu L."/>
            <person name="Ma J."/>
        </authorList>
    </citation>
    <scope>NUCLEOTIDE SEQUENCE [LARGE SCALE GENOMIC DNA]</scope>
    <source>
        <strain evidence="8">CGMCC 1.15342</strain>
    </source>
</reference>
<keyword evidence="4" id="KW-0804">Transcription</keyword>
<dbReference type="InterPro" id="IPR039425">
    <property type="entry name" value="RNA_pol_sigma-70-like"/>
</dbReference>
<evidence type="ECO:0000313" key="7">
    <source>
        <dbReference type="EMBL" id="GGC21243.1"/>
    </source>
</evidence>
<dbReference type="NCBIfam" id="TIGR02937">
    <property type="entry name" value="sigma70-ECF"/>
    <property type="match status" value="1"/>
</dbReference>
<evidence type="ECO:0000259" key="5">
    <source>
        <dbReference type="Pfam" id="PF04542"/>
    </source>
</evidence>
<dbReference type="InterPro" id="IPR014284">
    <property type="entry name" value="RNA_pol_sigma-70_dom"/>
</dbReference>
<evidence type="ECO:0000259" key="6">
    <source>
        <dbReference type="Pfam" id="PF08281"/>
    </source>
</evidence>
<evidence type="ECO:0000256" key="4">
    <source>
        <dbReference type="ARBA" id="ARBA00023163"/>
    </source>
</evidence>
<dbReference type="InterPro" id="IPR014327">
    <property type="entry name" value="RNA_pol_sigma70_bacteroid"/>
</dbReference>
<dbReference type="SUPFAM" id="SSF88946">
    <property type="entry name" value="Sigma2 domain of RNA polymerase sigma factors"/>
    <property type="match status" value="1"/>
</dbReference>
<comment type="caution">
    <text evidence="7">The sequence shown here is derived from an EMBL/GenBank/DDBJ whole genome shotgun (WGS) entry which is preliminary data.</text>
</comment>
<keyword evidence="3" id="KW-0731">Sigma factor</keyword>
<feature type="domain" description="RNA polymerase sigma factor 70 region 4 type 2" evidence="6">
    <location>
        <begin position="125"/>
        <end position="176"/>
    </location>
</feature>
<keyword evidence="8" id="KW-1185">Reference proteome</keyword>
<feature type="domain" description="RNA polymerase sigma-70 region 2" evidence="5">
    <location>
        <begin position="28"/>
        <end position="94"/>
    </location>
</feature>
<evidence type="ECO:0000256" key="1">
    <source>
        <dbReference type="ARBA" id="ARBA00010641"/>
    </source>
</evidence>
<protein>
    <submittedName>
        <fullName evidence="7">DNA-directed RNA polymerase sigma-70 factor</fullName>
    </submittedName>
</protein>
<keyword evidence="7" id="KW-0240">DNA-directed RNA polymerase</keyword>
<dbReference type="PANTHER" id="PTHR43133:SF46">
    <property type="entry name" value="RNA POLYMERASE SIGMA-70 FACTOR ECF SUBFAMILY"/>
    <property type="match status" value="1"/>
</dbReference>
<organism evidence="7 8">
    <name type="scientific">Parapedobacter defluvii</name>
    <dbReference type="NCBI Taxonomy" id="2045106"/>
    <lineage>
        <taxon>Bacteria</taxon>
        <taxon>Pseudomonadati</taxon>
        <taxon>Bacteroidota</taxon>
        <taxon>Sphingobacteriia</taxon>
        <taxon>Sphingobacteriales</taxon>
        <taxon>Sphingobacteriaceae</taxon>
        <taxon>Parapedobacter</taxon>
    </lineage>
</organism>
<name>A0ABQ1LBC8_9SPHI</name>
<dbReference type="SUPFAM" id="SSF88659">
    <property type="entry name" value="Sigma3 and sigma4 domains of RNA polymerase sigma factors"/>
    <property type="match status" value="1"/>
</dbReference>
<dbReference type="Pfam" id="PF04542">
    <property type="entry name" value="Sigma70_r2"/>
    <property type="match status" value="1"/>
</dbReference>
<proteinExistence type="inferred from homology"/>
<dbReference type="InterPro" id="IPR007627">
    <property type="entry name" value="RNA_pol_sigma70_r2"/>
</dbReference>
<dbReference type="Gene3D" id="1.10.10.10">
    <property type="entry name" value="Winged helix-like DNA-binding domain superfamily/Winged helix DNA-binding domain"/>
    <property type="match status" value="1"/>
</dbReference>
<dbReference type="PANTHER" id="PTHR43133">
    <property type="entry name" value="RNA POLYMERASE ECF-TYPE SIGMA FACTO"/>
    <property type="match status" value="1"/>
</dbReference>
<keyword evidence="2" id="KW-0805">Transcription regulation</keyword>
<evidence type="ECO:0000256" key="3">
    <source>
        <dbReference type="ARBA" id="ARBA00023082"/>
    </source>
</evidence>
<dbReference type="RefSeq" id="WP_188748398.1">
    <property type="nucleotide sequence ID" value="NZ_BMIK01000002.1"/>
</dbReference>
<dbReference type="InterPro" id="IPR013249">
    <property type="entry name" value="RNA_pol_sigma70_r4_t2"/>
</dbReference>
<evidence type="ECO:0000313" key="8">
    <source>
        <dbReference type="Proteomes" id="UP000597338"/>
    </source>
</evidence>
<dbReference type="InterPro" id="IPR036388">
    <property type="entry name" value="WH-like_DNA-bd_sf"/>
</dbReference>
<dbReference type="Proteomes" id="UP000597338">
    <property type="component" value="Unassembled WGS sequence"/>
</dbReference>
<dbReference type="EMBL" id="BMIK01000002">
    <property type="protein sequence ID" value="GGC21243.1"/>
    <property type="molecule type" value="Genomic_DNA"/>
</dbReference>
<dbReference type="GO" id="GO:0000428">
    <property type="term" value="C:DNA-directed RNA polymerase complex"/>
    <property type="evidence" value="ECO:0007669"/>
    <property type="project" value="UniProtKB-KW"/>
</dbReference>
<dbReference type="Gene3D" id="1.10.1740.10">
    <property type="match status" value="1"/>
</dbReference>
<sequence>MSDLHQMTDIELLHLLGQGDAGAFRVVFLKYNRQLYAAAYNKLRDREEAKDAVQDVFAKLWSKASGISLRNADLSSYLHSAVRHRILDMLSKKKLAGNYLENLQDYLERSEEHTDCLVRERQMKEIIEKEIAVLPPRMREAFVLSRHGHLSHKEIAQQMNITDQTVTDQVKKALKILKERLSYYLLIVILLNIF</sequence>